<dbReference type="Proteomes" id="UP001234989">
    <property type="component" value="Chromosome 1"/>
</dbReference>
<organism evidence="2 3">
    <name type="scientific">Solanum verrucosum</name>
    <dbReference type="NCBI Taxonomy" id="315347"/>
    <lineage>
        <taxon>Eukaryota</taxon>
        <taxon>Viridiplantae</taxon>
        <taxon>Streptophyta</taxon>
        <taxon>Embryophyta</taxon>
        <taxon>Tracheophyta</taxon>
        <taxon>Spermatophyta</taxon>
        <taxon>Magnoliopsida</taxon>
        <taxon>eudicotyledons</taxon>
        <taxon>Gunneridae</taxon>
        <taxon>Pentapetalae</taxon>
        <taxon>asterids</taxon>
        <taxon>lamiids</taxon>
        <taxon>Solanales</taxon>
        <taxon>Solanaceae</taxon>
        <taxon>Solanoideae</taxon>
        <taxon>Solaneae</taxon>
        <taxon>Solanum</taxon>
    </lineage>
</organism>
<feature type="chain" id="PRO_5042014570" evidence="1">
    <location>
        <begin position="26"/>
        <end position="137"/>
    </location>
</feature>
<evidence type="ECO:0000313" key="2">
    <source>
        <dbReference type="EMBL" id="WMV08125.1"/>
    </source>
</evidence>
<gene>
    <name evidence="2" type="ORF">MTR67_001510</name>
</gene>
<protein>
    <submittedName>
        <fullName evidence="2">Uncharacterized protein</fullName>
    </submittedName>
</protein>
<dbReference type="EMBL" id="CP133612">
    <property type="protein sequence ID" value="WMV08125.1"/>
    <property type="molecule type" value="Genomic_DNA"/>
</dbReference>
<dbReference type="InterPro" id="IPR043502">
    <property type="entry name" value="DNA/RNA_pol_sf"/>
</dbReference>
<keyword evidence="3" id="KW-1185">Reference proteome</keyword>
<sequence>MLNFLRVNLLLESVAFLGHIVSSDGIRVKAQKIEALQSWPRPISPIDIKSFLYFAGCKLRAKEVASVKVLWRNQFVKKATWEAKEDINKRYPYLFESGEILNQGFGEELKKRERGEKEERSRFLANKGFVSPNRGWV</sequence>
<evidence type="ECO:0000313" key="3">
    <source>
        <dbReference type="Proteomes" id="UP001234989"/>
    </source>
</evidence>
<evidence type="ECO:0000256" key="1">
    <source>
        <dbReference type="SAM" id="SignalP"/>
    </source>
</evidence>
<proteinExistence type="predicted"/>
<accession>A0AAF0TCG8</accession>
<dbReference type="AlphaFoldDB" id="A0AAF0TCG8"/>
<dbReference type="SUPFAM" id="SSF56672">
    <property type="entry name" value="DNA/RNA polymerases"/>
    <property type="match status" value="1"/>
</dbReference>
<name>A0AAF0TCG8_SOLVR</name>
<keyword evidence="1" id="KW-0732">Signal</keyword>
<feature type="signal peptide" evidence="1">
    <location>
        <begin position="1"/>
        <end position="25"/>
    </location>
</feature>
<reference evidence="2" key="1">
    <citation type="submission" date="2023-08" db="EMBL/GenBank/DDBJ databases">
        <title>A de novo genome assembly of Solanum verrucosum Schlechtendal, a Mexican diploid species geographically isolated from the other diploid A-genome species in potato relatives.</title>
        <authorList>
            <person name="Hosaka K."/>
        </authorList>
    </citation>
    <scope>NUCLEOTIDE SEQUENCE</scope>
    <source>
        <tissue evidence="2">Young leaves</tissue>
    </source>
</reference>